<evidence type="ECO:0000256" key="17">
    <source>
        <dbReference type="SAM" id="SignalP"/>
    </source>
</evidence>
<proteinExistence type="inferred from homology"/>
<evidence type="ECO:0000256" key="1">
    <source>
        <dbReference type="ARBA" id="ARBA00004571"/>
    </source>
</evidence>
<reference evidence="20 21" key="1">
    <citation type="submission" date="2017-05" db="EMBL/GenBank/DDBJ databases">
        <title>Complete and WGS of Bordetella genogroups.</title>
        <authorList>
            <person name="Spilker T."/>
            <person name="LiPuma J."/>
        </authorList>
    </citation>
    <scope>NUCLEOTIDE SEQUENCE [LARGE SCALE GENOMIC DNA]</scope>
    <source>
        <strain evidence="20 21">AU10456</strain>
    </source>
</reference>
<evidence type="ECO:0000256" key="16">
    <source>
        <dbReference type="RuleBase" id="RU003357"/>
    </source>
</evidence>
<dbReference type="Gene3D" id="2.40.170.20">
    <property type="entry name" value="TonB-dependent receptor, beta-barrel domain"/>
    <property type="match status" value="1"/>
</dbReference>
<keyword evidence="8" id="KW-0408">Iron</keyword>
<keyword evidence="7 17" id="KW-0732">Signal</keyword>
<dbReference type="InterPro" id="IPR037066">
    <property type="entry name" value="Plug_dom_sf"/>
</dbReference>
<dbReference type="InterPro" id="IPR010105">
    <property type="entry name" value="TonB_sidphr_rcpt"/>
</dbReference>
<evidence type="ECO:0000256" key="13">
    <source>
        <dbReference type="ARBA" id="ARBA00023237"/>
    </source>
</evidence>
<dbReference type="GO" id="GO:0015344">
    <property type="term" value="F:siderophore uptake transmembrane transporter activity"/>
    <property type="evidence" value="ECO:0007669"/>
    <property type="project" value="TreeGrafter"/>
</dbReference>
<dbReference type="Pfam" id="PF07715">
    <property type="entry name" value="Plug"/>
    <property type="match status" value="1"/>
</dbReference>
<evidence type="ECO:0000256" key="6">
    <source>
        <dbReference type="ARBA" id="ARBA00022692"/>
    </source>
</evidence>
<comment type="similarity">
    <text evidence="2 14 16">Belongs to the TonB-dependent receptor family.</text>
</comment>
<dbReference type="FunFam" id="2.170.130.10:FF:000001">
    <property type="entry name" value="Catecholate siderophore TonB-dependent receptor"/>
    <property type="match status" value="1"/>
</dbReference>
<accession>A0A261T3I8</accession>
<dbReference type="CDD" id="cd01347">
    <property type="entry name" value="ligand_gated_channel"/>
    <property type="match status" value="1"/>
</dbReference>
<feature type="domain" description="TonB-dependent receptor plug" evidence="19">
    <location>
        <begin position="69"/>
        <end position="169"/>
    </location>
</feature>
<evidence type="ECO:0000259" key="18">
    <source>
        <dbReference type="Pfam" id="PF00593"/>
    </source>
</evidence>
<dbReference type="PANTHER" id="PTHR32552">
    <property type="entry name" value="FERRICHROME IRON RECEPTOR-RELATED"/>
    <property type="match status" value="1"/>
</dbReference>
<organism evidence="20 21">
    <name type="scientific">Bordetella genomosp. 5</name>
    <dbReference type="NCBI Taxonomy" id="1395608"/>
    <lineage>
        <taxon>Bacteria</taxon>
        <taxon>Pseudomonadati</taxon>
        <taxon>Pseudomonadota</taxon>
        <taxon>Betaproteobacteria</taxon>
        <taxon>Burkholderiales</taxon>
        <taxon>Alcaligenaceae</taxon>
        <taxon>Bordetella</taxon>
    </lineage>
</organism>
<dbReference type="InterPro" id="IPR000531">
    <property type="entry name" value="Beta-barrel_TonB"/>
</dbReference>
<evidence type="ECO:0000256" key="15">
    <source>
        <dbReference type="PROSITE-ProRule" id="PRU10144"/>
    </source>
</evidence>
<dbReference type="PROSITE" id="PS01156">
    <property type="entry name" value="TONB_DEPENDENT_REC_2"/>
    <property type="match status" value="1"/>
</dbReference>
<evidence type="ECO:0000256" key="4">
    <source>
        <dbReference type="ARBA" id="ARBA00022452"/>
    </source>
</evidence>
<keyword evidence="11 14" id="KW-0472">Membrane</keyword>
<keyword evidence="9" id="KW-0406">Ion transport</keyword>
<sequence length="779" mass="84013">MAESTQARRTARHMRATALQAALGLAFASTAQAQSTDAGATTLAPVQVQGEAPGYQAERLSSGKFTQPLLDTPQSITVVPREVIEEQRAQSLQDVLRNVPGITFTSGEGNLGWGDMFTIRGFSAEQSIMVDGIRDAGLASRSDTFNLERVEVFKGTGSLESGVSAVGGAVNLVSKEARLGSFRDVSATLGTDEYRRVTADINEQLGDSSALRVNLMRHGNNVSERAVTDNERWGLAGSLALGLGTPTRITVDYLHQEDRNTPDGGVPILRGTHGKRMPGVARNAWYGDPDLYRDDTRTDVATLKLEHDLSDDIRISNITRYERTDRLTVLSPARFNDAAGNSYGYAGVGPLTNASGVPSYSGYTAIANGDSTTARLRGNDFGLSKRYTILANQTNLAFTADTAGVHHDLVAGVEFYRERYGDLKRGVRVPSINPLIDLREQHGTDLGGVDGVKGAAGNYAEIQNTGLYLADTATLNPAWKLMGALRYDRYHVKQVNGTAGAHTTERSTDGAWSGRVGLNYKPMDNGSIYVSYSQAAQPSAVGASSNNIIYGNTSSERFKPAVSRTWEAGTKWDLFGESMSVTGAVFRTELTDSWDYGDDATVVRSLPAKAVHGLELGLAGQITPRWSAFAGVALMKSRITKGENKGAEAKNVPDATFNLWTTYAATDKLALSYGVQYMGKRRYSDNKYVGGLNNNSSTVNGALGRHPVYIKDGEKAPSYWLHSVAARYRVDDTLTLGLNVDNLFNTFYYSRVGASLDGFQLYGVPGAGRTVTLSADLHF</sequence>
<evidence type="ECO:0000256" key="3">
    <source>
        <dbReference type="ARBA" id="ARBA00022448"/>
    </source>
</evidence>
<evidence type="ECO:0000313" key="20">
    <source>
        <dbReference type="EMBL" id="OZI44166.1"/>
    </source>
</evidence>
<gene>
    <name evidence="20" type="ORF">CAL25_22775</name>
</gene>
<dbReference type="Proteomes" id="UP000216913">
    <property type="component" value="Unassembled WGS sequence"/>
</dbReference>
<evidence type="ECO:0000313" key="21">
    <source>
        <dbReference type="Proteomes" id="UP000216913"/>
    </source>
</evidence>
<dbReference type="InterPro" id="IPR036942">
    <property type="entry name" value="Beta-barrel_TonB_sf"/>
</dbReference>
<keyword evidence="21" id="KW-1185">Reference proteome</keyword>
<dbReference type="NCBIfam" id="TIGR01783">
    <property type="entry name" value="TonB-siderophor"/>
    <property type="match status" value="1"/>
</dbReference>
<keyword evidence="10 16" id="KW-0798">TonB box</keyword>
<keyword evidence="4 14" id="KW-1134">Transmembrane beta strand</keyword>
<evidence type="ECO:0000256" key="10">
    <source>
        <dbReference type="ARBA" id="ARBA00023077"/>
    </source>
</evidence>
<dbReference type="GO" id="GO:0038023">
    <property type="term" value="F:signaling receptor activity"/>
    <property type="evidence" value="ECO:0007669"/>
    <property type="project" value="InterPro"/>
</dbReference>
<evidence type="ECO:0000256" key="9">
    <source>
        <dbReference type="ARBA" id="ARBA00023065"/>
    </source>
</evidence>
<dbReference type="SUPFAM" id="SSF56935">
    <property type="entry name" value="Porins"/>
    <property type="match status" value="1"/>
</dbReference>
<evidence type="ECO:0000256" key="12">
    <source>
        <dbReference type="ARBA" id="ARBA00023170"/>
    </source>
</evidence>
<protein>
    <submittedName>
        <fullName evidence="20">TonB-dependent siderophore receptor</fullName>
    </submittedName>
</protein>
<dbReference type="EMBL" id="NEVP01000015">
    <property type="protein sequence ID" value="OZI44166.1"/>
    <property type="molecule type" value="Genomic_DNA"/>
</dbReference>
<feature type="signal peptide" evidence="17">
    <location>
        <begin position="1"/>
        <end position="33"/>
    </location>
</feature>
<dbReference type="GO" id="GO:0015891">
    <property type="term" value="P:siderophore transport"/>
    <property type="evidence" value="ECO:0007669"/>
    <property type="project" value="InterPro"/>
</dbReference>
<comment type="caution">
    <text evidence="20">The sequence shown here is derived from an EMBL/GenBank/DDBJ whole genome shotgun (WGS) entry which is preliminary data.</text>
</comment>
<keyword evidence="6 14" id="KW-0812">Transmembrane</keyword>
<dbReference type="GO" id="GO:0009279">
    <property type="term" value="C:cell outer membrane"/>
    <property type="evidence" value="ECO:0007669"/>
    <property type="project" value="UniProtKB-SubCell"/>
</dbReference>
<dbReference type="InterPro" id="IPR039426">
    <property type="entry name" value="TonB-dep_rcpt-like"/>
</dbReference>
<keyword evidence="12 20" id="KW-0675">Receptor</keyword>
<dbReference type="Gene3D" id="2.170.130.10">
    <property type="entry name" value="TonB-dependent receptor, plug domain"/>
    <property type="match status" value="1"/>
</dbReference>
<evidence type="ECO:0000259" key="19">
    <source>
        <dbReference type="Pfam" id="PF07715"/>
    </source>
</evidence>
<evidence type="ECO:0000256" key="14">
    <source>
        <dbReference type="PROSITE-ProRule" id="PRU01360"/>
    </source>
</evidence>
<evidence type="ECO:0000256" key="7">
    <source>
        <dbReference type="ARBA" id="ARBA00022729"/>
    </source>
</evidence>
<dbReference type="InterPro" id="IPR012910">
    <property type="entry name" value="Plug_dom"/>
</dbReference>
<dbReference type="AlphaFoldDB" id="A0A261T3I8"/>
<evidence type="ECO:0000256" key="8">
    <source>
        <dbReference type="ARBA" id="ARBA00023004"/>
    </source>
</evidence>
<evidence type="ECO:0000256" key="5">
    <source>
        <dbReference type="ARBA" id="ARBA00022496"/>
    </source>
</evidence>
<evidence type="ECO:0000256" key="2">
    <source>
        <dbReference type="ARBA" id="ARBA00009810"/>
    </source>
</evidence>
<dbReference type="PROSITE" id="PS52016">
    <property type="entry name" value="TONB_DEPENDENT_REC_3"/>
    <property type="match status" value="1"/>
</dbReference>
<dbReference type="Pfam" id="PF00593">
    <property type="entry name" value="TonB_dep_Rec_b-barrel"/>
    <property type="match status" value="1"/>
</dbReference>
<keyword evidence="3 14" id="KW-0813">Transport</keyword>
<evidence type="ECO:0000256" key="11">
    <source>
        <dbReference type="ARBA" id="ARBA00023136"/>
    </source>
</evidence>
<feature type="domain" description="TonB-dependent receptor-like beta-barrel" evidence="18">
    <location>
        <begin position="244"/>
        <end position="743"/>
    </location>
</feature>
<keyword evidence="13 14" id="KW-0998">Cell outer membrane</keyword>
<keyword evidence="5" id="KW-0410">Iron transport</keyword>
<feature type="short sequence motif" description="TonB C-terminal box" evidence="15">
    <location>
        <begin position="762"/>
        <end position="779"/>
    </location>
</feature>
<dbReference type="InterPro" id="IPR010917">
    <property type="entry name" value="TonB_rcpt_CS"/>
</dbReference>
<comment type="subcellular location">
    <subcellularLocation>
        <location evidence="1 14">Cell outer membrane</location>
        <topology evidence="1 14">Multi-pass membrane protein</topology>
    </subcellularLocation>
</comment>
<feature type="chain" id="PRO_5013170339" evidence="17">
    <location>
        <begin position="34"/>
        <end position="779"/>
    </location>
</feature>
<name>A0A261T3I8_9BORD</name>
<dbReference type="PANTHER" id="PTHR32552:SF83">
    <property type="entry name" value="BLR3904 PROTEIN"/>
    <property type="match status" value="1"/>
</dbReference>